<comment type="caution">
    <text evidence="1">The sequence shown here is derived from an EMBL/GenBank/DDBJ whole genome shotgun (WGS) entry which is preliminary data.</text>
</comment>
<protein>
    <recommendedName>
        <fullName evidence="3">ABM domain-containing protein</fullName>
    </recommendedName>
</protein>
<reference evidence="1 2" key="1">
    <citation type="submission" date="2019-12" db="EMBL/GenBank/DDBJ databases">
        <authorList>
            <person name="Floudas D."/>
            <person name="Bentzer J."/>
            <person name="Ahren D."/>
            <person name="Johansson T."/>
            <person name="Persson P."/>
            <person name="Tunlid A."/>
        </authorList>
    </citation>
    <scope>NUCLEOTIDE SEQUENCE [LARGE SCALE GENOMIC DNA]</scope>
    <source>
        <strain evidence="1 2">CBS 102.39</strain>
    </source>
</reference>
<dbReference type="AlphaFoldDB" id="A0A8H4QWU4"/>
<evidence type="ECO:0000313" key="1">
    <source>
        <dbReference type="EMBL" id="KAF4617767.1"/>
    </source>
</evidence>
<sequence length="258" mass="28880">MGSGIHLGIFKEGVMEESILCIHTHHPPTFSRSDTPTTSPSSLKMHVIELFSFSASTALLGDPSLATPTLQYFRNIEGCLDVRYGYVIEQLEKNRFMIVITWKTYEHFEQSLKGVDYNSFISSLRTSLPSSLEIQVSLLEEDPTEMLSAPVTDLSVVDVEPGTSDEAVKAVFQHMDESRHKVKAVNDPTAKYPTKIVYGPIKNSSEPQCLLLCGWSSREKHREYVKKATGVNEEELDVKKIITVVKDLHIRHAALKSA</sequence>
<organism evidence="1 2">
    <name type="scientific">Agrocybe pediades</name>
    <dbReference type="NCBI Taxonomy" id="84607"/>
    <lineage>
        <taxon>Eukaryota</taxon>
        <taxon>Fungi</taxon>
        <taxon>Dikarya</taxon>
        <taxon>Basidiomycota</taxon>
        <taxon>Agaricomycotina</taxon>
        <taxon>Agaricomycetes</taxon>
        <taxon>Agaricomycetidae</taxon>
        <taxon>Agaricales</taxon>
        <taxon>Agaricineae</taxon>
        <taxon>Strophariaceae</taxon>
        <taxon>Agrocybe</taxon>
    </lineage>
</organism>
<proteinExistence type="predicted"/>
<dbReference type="Proteomes" id="UP000521872">
    <property type="component" value="Unassembled WGS sequence"/>
</dbReference>
<evidence type="ECO:0000313" key="2">
    <source>
        <dbReference type="Proteomes" id="UP000521872"/>
    </source>
</evidence>
<name>A0A8H4QWU4_9AGAR</name>
<keyword evidence="2" id="KW-1185">Reference proteome</keyword>
<accession>A0A8H4QWU4</accession>
<gene>
    <name evidence="1" type="ORF">D9613_006144</name>
</gene>
<dbReference type="EMBL" id="JAACJL010000030">
    <property type="protein sequence ID" value="KAF4617767.1"/>
    <property type="molecule type" value="Genomic_DNA"/>
</dbReference>
<evidence type="ECO:0008006" key="3">
    <source>
        <dbReference type="Google" id="ProtNLM"/>
    </source>
</evidence>